<comment type="caution">
    <text evidence="11">The sequence shown here is derived from an EMBL/GenBank/DDBJ whole genome shotgun (WGS) entry which is preliminary data.</text>
</comment>
<evidence type="ECO:0000256" key="1">
    <source>
        <dbReference type="ARBA" id="ARBA00001938"/>
    </source>
</evidence>
<dbReference type="InterPro" id="IPR004167">
    <property type="entry name" value="PSBD"/>
</dbReference>
<dbReference type="AlphaFoldDB" id="A0A7Y9FD71"/>
<dbReference type="Gene3D" id="3.30.559.10">
    <property type="entry name" value="Chloramphenicol acetyltransferase-like domain"/>
    <property type="match status" value="1"/>
</dbReference>
<evidence type="ECO:0000313" key="13">
    <source>
        <dbReference type="Proteomes" id="UP000618382"/>
    </source>
</evidence>
<gene>
    <name evidence="11" type="ORF">BKA21_000553</name>
    <name evidence="10" type="ORF">Col01nite_28670</name>
</gene>
<evidence type="ECO:0000313" key="11">
    <source>
        <dbReference type="EMBL" id="NYD85004.1"/>
    </source>
</evidence>
<proteinExistence type="inferred from homology"/>
<evidence type="ECO:0000256" key="5">
    <source>
        <dbReference type="ARBA" id="ARBA00023315"/>
    </source>
</evidence>
<evidence type="ECO:0000259" key="9">
    <source>
        <dbReference type="PROSITE" id="PS51826"/>
    </source>
</evidence>
<accession>A0A7Y9FD71</accession>
<sequence>MSENVQLPALGESVTEGTVTRWLKAVGDRVEVDEPLLEISTDKVDTEVPSPVAGVLEQILVQEDETVEVGAVLAVVGDGSGAGAADAAPQEAPAQEQAPEPAAAEEPAAEEPAQQPAAQQEQAPAGASGGQEVTLPALGESVTEGTVTRWLKAVGDTVEVDEPLLEISTDKVDTEVPSPVAGTLQEIRVQEDETVEVGAVLAVVGSGAAASSTSAAPAPAPQTAPEPAPAQEKAPEQAAPAPSAPAPSAPAAPAAPAASKAPAAPAAGGSYLTPLVRKLAAEKGVDVSTLTGTGVGGRIRKEDVLEAAAKAEAAKAAAAAPTPSAPSAPKRAAVAEVSPLRGTTEKASRLRQIIAERMVEALHTQAQLTTVVEVDVTKVARLRARAKDDFKAREGVNLTFLPFFIQAAVEALKTYPKVNGVLEGSTITYHGQENVGIAVDTERGLVVPVIRDAGDLNLAGIARKVADLAGRTRANKVTPDELSGATFTVTNTGSGGAIIDTPIVPGGTSAILGTGTIVKRPVVVKDADGEEVIAIRSMCYLCLSYDHRLVDGADASRYLMAVKNRIEEGAFEAEVGL</sequence>
<dbReference type="Gene3D" id="4.10.320.10">
    <property type="entry name" value="E3-binding domain"/>
    <property type="match status" value="1"/>
</dbReference>
<evidence type="ECO:0000259" key="8">
    <source>
        <dbReference type="PROSITE" id="PS50968"/>
    </source>
</evidence>
<evidence type="ECO:0000256" key="7">
    <source>
        <dbReference type="SAM" id="MobiDB-lite"/>
    </source>
</evidence>
<dbReference type="SUPFAM" id="SSF47005">
    <property type="entry name" value="Peripheral subunit-binding domain of 2-oxo acid dehydrogenase complex"/>
    <property type="match status" value="1"/>
</dbReference>
<reference evidence="11 12" key="1">
    <citation type="submission" date="2020-07" db="EMBL/GenBank/DDBJ databases">
        <title>Sequencing the genomes of 1000 actinobacteria strains.</title>
        <authorList>
            <person name="Klenk H.-P."/>
        </authorList>
    </citation>
    <scope>NUCLEOTIDE SEQUENCE [LARGE SCALE GENOMIC DNA]</scope>
    <source>
        <strain evidence="11 12">DSM 24482</strain>
    </source>
</reference>
<evidence type="ECO:0000256" key="4">
    <source>
        <dbReference type="ARBA" id="ARBA00022823"/>
    </source>
</evidence>
<organism evidence="11 12">
    <name type="scientific">Cellulomonas oligotrophica</name>
    <dbReference type="NCBI Taxonomy" id="931536"/>
    <lineage>
        <taxon>Bacteria</taxon>
        <taxon>Bacillati</taxon>
        <taxon>Actinomycetota</taxon>
        <taxon>Actinomycetes</taxon>
        <taxon>Micrococcales</taxon>
        <taxon>Cellulomonadaceae</taxon>
        <taxon>Cellulomonas</taxon>
    </lineage>
</organism>
<dbReference type="Proteomes" id="UP000577956">
    <property type="component" value="Unassembled WGS sequence"/>
</dbReference>
<dbReference type="InterPro" id="IPR003016">
    <property type="entry name" value="2-oxoA_DH_lipoyl-BS"/>
</dbReference>
<feature type="compositionally biased region" description="Low complexity" evidence="7">
    <location>
        <begin position="251"/>
        <end position="266"/>
    </location>
</feature>
<evidence type="ECO:0000256" key="3">
    <source>
        <dbReference type="ARBA" id="ARBA00022679"/>
    </source>
</evidence>
<dbReference type="GO" id="GO:0016407">
    <property type="term" value="F:acetyltransferase activity"/>
    <property type="evidence" value="ECO:0007669"/>
    <property type="project" value="TreeGrafter"/>
</dbReference>
<dbReference type="EMBL" id="JACCBK010000001">
    <property type="protein sequence ID" value="NYD85004.1"/>
    <property type="molecule type" value="Genomic_DNA"/>
</dbReference>
<name>A0A7Y9FD71_9CELL</name>
<feature type="compositionally biased region" description="Low complexity" evidence="7">
    <location>
        <begin position="229"/>
        <end position="241"/>
    </location>
</feature>
<dbReference type="InterPro" id="IPR011053">
    <property type="entry name" value="Single_hybrid_motif"/>
</dbReference>
<evidence type="ECO:0000313" key="12">
    <source>
        <dbReference type="Proteomes" id="UP000577956"/>
    </source>
</evidence>
<dbReference type="Pfam" id="PF00364">
    <property type="entry name" value="Biotin_lipoyl"/>
    <property type="match status" value="2"/>
</dbReference>
<dbReference type="EC" id="2.3.1.-" evidence="6"/>
<keyword evidence="4 6" id="KW-0450">Lipoyl</keyword>
<dbReference type="InterPro" id="IPR000089">
    <property type="entry name" value="Biotin_lipoyl"/>
</dbReference>
<dbReference type="PANTHER" id="PTHR43178">
    <property type="entry name" value="DIHYDROLIPOAMIDE ACETYLTRANSFERASE COMPONENT OF PYRUVATE DEHYDROGENASE COMPLEX"/>
    <property type="match status" value="1"/>
</dbReference>
<dbReference type="InterPro" id="IPR023213">
    <property type="entry name" value="CAT-like_dom_sf"/>
</dbReference>
<evidence type="ECO:0000313" key="10">
    <source>
        <dbReference type="EMBL" id="GIG33708.1"/>
    </source>
</evidence>
<dbReference type="InterPro" id="IPR036625">
    <property type="entry name" value="E3-bd_dom_sf"/>
</dbReference>
<dbReference type="PANTHER" id="PTHR43178:SF5">
    <property type="entry name" value="LIPOAMIDE ACYLTRANSFERASE COMPONENT OF BRANCHED-CHAIN ALPHA-KETO ACID DEHYDROGENASE COMPLEX, MITOCHONDRIAL"/>
    <property type="match status" value="1"/>
</dbReference>
<feature type="region of interest" description="Disordered" evidence="7">
    <location>
        <begin position="80"/>
        <end position="132"/>
    </location>
</feature>
<evidence type="ECO:0000256" key="2">
    <source>
        <dbReference type="ARBA" id="ARBA00007317"/>
    </source>
</evidence>
<comment type="cofactor">
    <cofactor evidence="1 6">
        <name>(R)-lipoate</name>
        <dbReference type="ChEBI" id="CHEBI:83088"/>
    </cofactor>
</comment>
<dbReference type="Gene3D" id="2.40.50.100">
    <property type="match status" value="2"/>
</dbReference>
<dbReference type="PROSITE" id="PS00189">
    <property type="entry name" value="LIPOYL"/>
    <property type="match status" value="2"/>
</dbReference>
<dbReference type="EMBL" id="BONN01000009">
    <property type="protein sequence ID" value="GIG33708.1"/>
    <property type="molecule type" value="Genomic_DNA"/>
</dbReference>
<dbReference type="InterPro" id="IPR001078">
    <property type="entry name" value="2-oxoacid_DH_actylTfrase"/>
</dbReference>
<keyword evidence="3 6" id="KW-0808">Transferase</keyword>
<dbReference type="RefSeq" id="WP_140458734.1">
    <property type="nucleotide sequence ID" value="NZ_BAABFI010000003.1"/>
</dbReference>
<dbReference type="GO" id="GO:0005737">
    <property type="term" value="C:cytoplasm"/>
    <property type="evidence" value="ECO:0007669"/>
    <property type="project" value="TreeGrafter"/>
</dbReference>
<evidence type="ECO:0000256" key="6">
    <source>
        <dbReference type="RuleBase" id="RU003423"/>
    </source>
</evidence>
<dbReference type="NCBIfam" id="TIGR02927">
    <property type="entry name" value="SucB_Actino"/>
    <property type="match status" value="1"/>
</dbReference>
<dbReference type="Pfam" id="PF00198">
    <property type="entry name" value="2-oxoacid_dh"/>
    <property type="match status" value="1"/>
</dbReference>
<dbReference type="InterPro" id="IPR014276">
    <property type="entry name" value="2-oxoglutarate_DH_E2"/>
</dbReference>
<feature type="domain" description="Peripheral subunit-binding (PSBD)" evidence="9">
    <location>
        <begin position="271"/>
        <end position="308"/>
    </location>
</feature>
<feature type="compositionally biased region" description="Low complexity" evidence="7">
    <location>
        <begin position="83"/>
        <end position="132"/>
    </location>
</feature>
<dbReference type="SUPFAM" id="SSF52777">
    <property type="entry name" value="CoA-dependent acyltransferases"/>
    <property type="match status" value="1"/>
</dbReference>
<dbReference type="GO" id="GO:0031405">
    <property type="term" value="F:lipoic acid binding"/>
    <property type="evidence" value="ECO:0007669"/>
    <property type="project" value="TreeGrafter"/>
</dbReference>
<dbReference type="SUPFAM" id="SSF51230">
    <property type="entry name" value="Single hybrid motif"/>
    <property type="match status" value="2"/>
</dbReference>
<feature type="compositionally biased region" description="Pro residues" evidence="7">
    <location>
        <begin position="218"/>
        <end position="228"/>
    </location>
</feature>
<dbReference type="PROSITE" id="PS51826">
    <property type="entry name" value="PSBD"/>
    <property type="match status" value="1"/>
</dbReference>
<reference evidence="10 13" key="2">
    <citation type="submission" date="2021-01" db="EMBL/GenBank/DDBJ databases">
        <title>Whole genome shotgun sequence of Cellulomonas oligotrophica NBRC 109435.</title>
        <authorList>
            <person name="Komaki H."/>
            <person name="Tamura T."/>
        </authorList>
    </citation>
    <scope>NUCLEOTIDE SEQUENCE [LARGE SCALE GENOMIC DNA]</scope>
    <source>
        <strain evidence="10 13">NBRC 109435</strain>
    </source>
</reference>
<comment type="similarity">
    <text evidence="2 6">Belongs to the 2-oxoacid dehydrogenase family.</text>
</comment>
<keyword evidence="10" id="KW-0670">Pyruvate</keyword>
<dbReference type="Proteomes" id="UP000618382">
    <property type="component" value="Unassembled WGS sequence"/>
</dbReference>
<dbReference type="PROSITE" id="PS50968">
    <property type="entry name" value="BIOTINYL_LIPOYL"/>
    <property type="match status" value="2"/>
</dbReference>
<keyword evidence="5 6" id="KW-0012">Acyltransferase</keyword>
<feature type="domain" description="Lipoyl-binding" evidence="8">
    <location>
        <begin position="130"/>
        <end position="205"/>
    </location>
</feature>
<dbReference type="InterPro" id="IPR050743">
    <property type="entry name" value="2-oxoacid_DH_E2_comp"/>
</dbReference>
<dbReference type="CDD" id="cd06849">
    <property type="entry name" value="lipoyl_domain"/>
    <property type="match status" value="2"/>
</dbReference>
<feature type="region of interest" description="Disordered" evidence="7">
    <location>
        <begin position="211"/>
        <end position="266"/>
    </location>
</feature>
<feature type="domain" description="Lipoyl-binding" evidence="8">
    <location>
        <begin position="2"/>
        <end position="77"/>
    </location>
</feature>
<dbReference type="Pfam" id="PF02817">
    <property type="entry name" value="E3_binding"/>
    <property type="match status" value="1"/>
</dbReference>
<keyword evidence="13" id="KW-1185">Reference proteome</keyword>
<protein>
    <recommendedName>
        <fullName evidence="6">Dihydrolipoamide acetyltransferase component of pyruvate dehydrogenase complex</fullName>
        <ecNumber evidence="6">2.3.1.-</ecNumber>
    </recommendedName>
</protein>